<dbReference type="EMBL" id="MGFQ01000047">
    <property type="protein sequence ID" value="OGM08407.1"/>
    <property type="molecule type" value="Genomic_DNA"/>
</dbReference>
<accession>A0A1F7X081</accession>
<organism evidence="1 2">
    <name type="scientific">Candidatus Woesebacteria bacterium RBG_13_36_22</name>
    <dbReference type="NCBI Taxonomy" id="1802478"/>
    <lineage>
        <taxon>Bacteria</taxon>
        <taxon>Candidatus Woeseibacteriota</taxon>
    </lineage>
</organism>
<name>A0A1F7X081_9BACT</name>
<dbReference type="SUPFAM" id="SSF53335">
    <property type="entry name" value="S-adenosyl-L-methionine-dependent methyltransferases"/>
    <property type="match status" value="1"/>
</dbReference>
<dbReference type="PANTHER" id="PTHR43861:SF6">
    <property type="entry name" value="METHYLTRANSFERASE TYPE 11"/>
    <property type="match status" value="1"/>
</dbReference>
<evidence type="ECO:0008006" key="3">
    <source>
        <dbReference type="Google" id="ProtNLM"/>
    </source>
</evidence>
<evidence type="ECO:0000313" key="1">
    <source>
        <dbReference type="EMBL" id="OGM08407.1"/>
    </source>
</evidence>
<comment type="caution">
    <text evidence="1">The sequence shown here is derived from an EMBL/GenBank/DDBJ whole genome shotgun (WGS) entry which is preliminary data.</text>
</comment>
<dbReference type="InterPro" id="IPR029063">
    <property type="entry name" value="SAM-dependent_MTases_sf"/>
</dbReference>
<dbReference type="Proteomes" id="UP000176939">
    <property type="component" value="Unassembled WGS sequence"/>
</dbReference>
<dbReference type="AlphaFoldDB" id="A0A1F7X081"/>
<dbReference type="Pfam" id="PF13489">
    <property type="entry name" value="Methyltransf_23"/>
    <property type="match status" value="1"/>
</dbReference>
<dbReference type="PANTHER" id="PTHR43861">
    <property type="entry name" value="TRANS-ACONITATE 2-METHYLTRANSFERASE-RELATED"/>
    <property type="match status" value="1"/>
</dbReference>
<evidence type="ECO:0000313" key="2">
    <source>
        <dbReference type="Proteomes" id="UP000176939"/>
    </source>
</evidence>
<proteinExistence type="predicted"/>
<dbReference type="CDD" id="cd02440">
    <property type="entry name" value="AdoMet_MTases"/>
    <property type="match status" value="1"/>
</dbReference>
<reference evidence="1 2" key="1">
    <citation type="journal article" date="2016" name="Nat. Commun.">
        <title>Thousands of microbial genomes shed light on interconnected biogeochemical processes in an aquifer system.</title>
        <authorList>
            <person name="Anantharaman K."/>
            <person name="Brown C.T."/>
            <person name="Hug L.A."/>
            <person name="Sharon I."/>
            <person name="Castelle C.J."/>
            <person name="Probst A.J."/>
            <person name="Thomas B.C."/>
            <person name="Singh A."/>
            <person name="Wilkins M.J."/>
            <person name="Karaoz U."/>
            <person name="Brodie E.L."/>
            <person name="Williams K.H."/>
            <person name="Hubbard S.S."/>
            <person name="Banfield J.F."/>
        </authorList>
    </citation>
    <scope>NUCLEOTIDE SEQUENCE [LARGE SCALE GENOMIC DNA]</scope>
</reference>
<sequence>MKCILCGSDNIKLYYLHKGLTKKKITPKEALCTGEIGARGRYTDIYKCQKCGFIWQEFSFTNKELFSAYEDGVDENYFKQEKQRINLFKKALQKIEEQKSPPGNLLDVGAGAGLFLNVARKRGWKVYGVEPSSWGVKTAKRKFDIEEYNGFFENYKNKSKTFDVITMWDVLEHFSDPIRALKKVKSLLKDDGVLALTTININSWFSKLLGLHWTWLIRIHLWYFNPETFKKMLEMCGFEVLWMGSQTRWFSTPYLLSRFTGKDFSFLPNLVLPAPTNDIIFAIAKKK</sequence>
<protein>
    <recommendedName>
        <fullName evidence="3">Methyltransferase</fullName>
    </recommendedName>
</protein>
<dbReference type="Gene3D" id="3.40.50.150">
    <property type="entry name" value="Vaccinia Virus protein VP39"/>
    <property type="match status" value="1"/>
</dbReference>
<gene>
    <name evidence="1" type="ORF">A2Z67_05865</name>
</gene>